<evidence type="ECO:0000256" key="2">
    <source>
        <dbReference type="SAM" id="Phobius"/>
    </source>
</evidence>
<evidence type="ECO:0000313" key="3">
    <source>
        <dbReference type="EMBL" id="EEN41535.1"/>
    </source>
</evidence>
<dbReference type="AlphaFoldDB" id="C4A0Z4"/>
<dbReference type="EMBL" id="GG666840">
    <property type="protein sequence ID" value="EEN41535.1"/>
    <property type="molecule type" value="Genomic_DNA"/>
</dbReference>
<evidence type="ECO:0000256" key="1">
    <source>
        <dbReference type="SAM" id="MobiDB-lite"/>
    </source>
</evidence>
<dbReference type="eggNOG" id="ENOG502SYN2">
    <property type="taxonomic scope" value="Eukaryota"/>
</dbReference>
<organism>
    <name type="scientific">Branchiostoma floridae</name>
    <name type="common">Florida lancelet</name>
    <name type="synonym">Amphioxus</name>
    <dbReference type="NCBI Taxonomy" id="7739"/>
    <lineage>
        <taxon>Eukaryota</taxon>
        <taxon>Metazoa</taxon>
        <taxon>Chordata</taxon>
        <taxon>Cephalochordata</taxon>
        <taxon>Leptocardii</taxon>
        <taxon>Amphioxiformes</taxon>
        <taxon>Branchiostomatidae</taxon>
        <taxon>Branchiostoma</taxon>
    </lineage>
</organism>
<name>C4A0Z4_BRAFL</name>
<feature type="transmembrane region" description="Helical" evidence="2">
    <location>
        <begin position="70"/>
        <end position="92"/>
    </location>
</feature>
<reference evidence="3" key="1">
    <citation type="journal article" date="2008" name="Nature">
        <title>The amphioxus genome and the evolution of the chordate karyotype.</title>
        <authorList>
            <consortium name="US DOE Joint Genome Institute (JGI-PGF)"/>
            <person name="Putnam N.H."/>
            <person name="Butts T."/>
            <person name="Ferrier D.E.K."/>
            <person name="Furlong R.F."/>
            <person name="Hellsten U."/>
            <person name="Kawashima T."/>
            <person name="Robinson-Rechavi M."/>
            <person name="Shoguchi E."/>
            <person name="Terry A."/>
            <person name="Yu J.-K."/>
            <person name="Benito-Gutierrez E.L."/>
            <person name="Dubchak I."/>
            <person name="Garcia-Fernandez J."/>
            <person name="Gibson-Brown J.J."/>
            <person name="Grigoriev I.V."/>
            <person name="Horton A.C."/>
            <person name="de Jong P.J."/>
            <person name="Jurka J."/>
            <person name="Kapitonov V.V."/>
            <person name="Kohara Y."/>
            <person name="Kuroki Y."/>
            <person name="Lindquist E."/>
            <person name="Lucas S."/>
            <person name="Osoegawa K."/>
            <person name="Pennacchio L.A."/>
            <person name="Salamov A.A."/>
            <person name="Satou Y."/>
            <person name="Sauka-Spengler T."/>
            <person name="Schmutz J."/>
            <person name="Shin-I T."/>
            <person name="Toyoda A."/>
            <person name="Bronner-Fraser M."/>
            <person name="Fujiyama A."/>
            <person name="Holland L.Z."/>
            <person name="Holland P.W.H."/>
            <person name="Satoh N."/>
            <person name="Rokhsar D.S."/>
        </authorList>
    </citation>
    <scope>NUCLEOTIDE SEQUENCE [LARGE SCALE GENOMIC DNA]</scope>
    <source>
        <strain evidence="3">S238N-H82</strain>
        <tissue evidence="3">Testes</tissue>
    </source>
</reference>
<keyword evidence="2" id="KW-0472">Membrane</keyword>
<protein>
    <submittedName>
        <fullName evidence="3">Uncharacterized protein</fullName>
    </submittedName>
</protein>
<gene>
    <name evidence="3" type="ORF">BRAFLDRAFT_89254</name>
</gene>
<proteinExistence type="predicted"/>
<accession>C4A0Z4</accession>
<sequence length="532" mass="58639">MSDKATPTDLAASKAADQLTPALVAEVVEREEGGVGGVRIRIQDLGLAAAAVVGGVTVGASYVASQATQSPVGIAGAGAVAGFMSLSAFYMGNKKDVDTAIRKAVKKEGHVEVHAIEEGSLLVGVKFLSMTGYWLLRKLNERLHQGTDRTCLQLLLEDELQRIGWTGPIQVGLEGWWFEDEEGRDKGQEATGTEQEEERWEWTGMMEKQPVPPSVTTEGDSGLSEDASSVSISSAGEVEEGPLKWQRVRLQEYKDSPTAERFIKSFRSWEKGAKILTSSGYTGLEGVKALVQGFMQYGISSPDNTSNVLYDQSLLNLNKDQLKQLTASQQQADPTDSTCLLLTALQLPHGDSRVQTLQQVVDAVVQHGPGDWLYQHLHNIYCYLGWAIWKAIPQPKPTMLSKLFKMSDLQTTNMPALAKALSAMASSLMYKQDNLETVYYTAVLSKEVSETEAIRQFEHYLRLAPECDLYVPDAHYQLATLDGHQQGRQKVIHHFTRGQQTEANRLPVFGEVARFIKDPARKAYEEAMAQKT</sequence>
<keyword evidence="2" id="KW-1133">Transmembrane helix</keyword>
<feature type="region of interest" description="Disordered" evidence="1">
    <location>
        <begin position="182"/>
        <end position="227"/>
    </location>
</feature>
<keyword evidence="2" id="KW-0812">Transmembrane</keyword>
<dbReference type="InParanoid" id="C4A0Z4"/>
<feature type="transmembrane region" description="Helical" evidence="2">
    <location>
        <begin position="45"/>
        <end position="64"/>
    </location>
</feature>